<keyword evidence="2" id="KW-0472">Membrane</keyword>
<evidence type="ECO:0000313" key="5">
    <source>
        <dbReference type="Proteomes" id="UP000641803"/>
    </source>
</evidence>
<dbReference type="EMBL" id="JACSQQ010000010">
    <property type="protein sequence ID" value="MBD7950274.1"/>
    <property type="molecule type" value="Genomic_DNA"/>
</dbReference>
<feature type="compositionally biased region" description="Low complexity" evidence="1">
    <location>
        <begin position="266"/>
        <end position="283"/>
    </location>
</feature>
<gene>
    <name evidence="4" type="ORF">H9652_07630</name>
</gene>
<keyword evidence="2" id="KW-0812">Transmembrane</keyword>
<accession>A0ABR8RR56</accession>
<feature type="transmembrane region" description="Helical" evidence="2">
    <location>
        <begin position="69"/>
        <end position="91"/>
    </location>
</feature>
<dbReference type="InterPro" id="IPR025889">
    <property type="entry name" value="GSP17M-like_dom"/>
</dbReference>
<evidence type="ECO:0000259" key="3">
    <source>
        <dbReference type="Pfam" id="PF11181"/>
    </source>
</evidence>
<protein>
    <recommendedName>
        <fullName evidence="3">General stress protein 17M-like domain-containing protein</fullName>
    </recommendedName>
</protein>
<reference evidence="4 5" key="1">
    <citation type="submission" date="2020-08" db="EMBL/GenBank/DDBJ databases">
        <title>A Genomic Blueprint of the Chicken Gut Microbiome.</title>
        <authorList>
            <person name="Gilroy R."/>
            <person name="Ravi A."/>
            <person name="Getino M."/>
            <person name="Pursley I."/>
            <person name="Horton D.L."/>
            <person name="Alikhan N.-F."/>
            <person name="Baker D."/>
            <person name="Gharbi K."/>
            <person name="Hall N."/>
            <person name="Watson M."/>
            <person name="Adriaenssens E.M."/>
            <person name="Foster-Nyarko E."/>
            <person name="Jarju S."/>
            <person name="Secka A."/>
            <person name="Antonio M."/>
            <person name="Oren A."/>
            <person name="Chaudhuri R."/>
            <person name="La Ragione R.M."/>
            <person name="Hildebrand F."/>
            <person name="Pallen M.J."/>
        </authorList>
    </citation>
    <scope>NUCLEOTIDE SEQUENCE [LARGE SCALE GENOMIC DNA]</scope>
    <source>
        <strain evidence="4 5">Sa4CUA1</strain>
    </source>
</reference>
<dbReference type="RefSeq" id="WP_191795723.1">
    <property type="nucleotide sequence ID" value="NZ_JACSQQ010000010.1"/>
</dbReference>
<evidence type="ECO:0000256" key="2">
    <source>
        <dbReference type="SAM" id="Phobius"/>
    </source>
</evidence>
<dbReference type="Proteomes" id="UP000641803">
    <property type="component" value="Unassembled WGS sequence"/>
</dbReference>
<evidence type="ECO:0000256" key="1">
    <source>
        <dbReference type="SAM" id="MobiDB-lite"/>
    </source>
</evidence>
<comment type="caution">
    <text evidence="4">The sequence shown here is derived from an EMBL/GenBank/DDBJ whole genome shotgun (WGS) entry which is preliminary data.</text>
</comment>
<sequence length="289" mass="29644">MSMTRPNSAPKVPTPPSGEQVASYATYLEAQKAVDYLSDNKFAVEYVTIVGTDLRMVERVMGRLTYGRVALAGLASGAWFGLFVGLLLYMFNSGGGLMLAAIGLGAGFGLLFSVLSYSLTGGKRDFTSSSQIVASSYSLLCLAERAGDARRLLSQMPDGAAAVARQVPPVAGRPGQPAQPGPWGQPGQAPGQQQGQPGQPWGAQQPQAPAPAVSPVQPTDAPAQPAPPVRTPDPRWTTPSGAPRYGAMRSDVTPTAPADGAPVEGQGAPAADAQAAAEGPADETSSGTR</sequence>
<feature type="transmembrane region" description="Helical" evidence="2">
    <location>
        <begin position="97"/>
        <end position="119"/>
    </location>
</feature>
<evidence type="ECO:0000313" key="4">
    <source>
        <dbReference type="EMBL" id="MBD7950274.1"/>
    </source>
</evidence>
<keyword evidence="2" id="KW-1133">Transmembrane helix</keyword>
<feature type="region of interest" description="Disordered" evidence="1">
    <location>
        <begin position="169"/>
        <end position="289"/>
    </location>
</feature>
<name>A0ABR8RR56_9CELL</name>
<dbReference type="Pfam" id="PF11181">
    <property type="entry name" value="YflT"/>
    <property type="match status" value="1"/>
</dbReference>
<organism evidence="4 5">
    <name type="scientific">Oerskovia rustica</name>
    <dbReference type="NCBI Taxonomy" id="2762237"/>
    <lineage>
        <taxon>Bacteria</taxon>
        <taxon>Bacillati</taxon>
        <taxon>Actinomycetota</taxon>
        <taxon>Actinomycetes</taxon>
        <taxon>Micrococcales</taxon>
        <taxon>Cellulomonadaceae</taxon>
        <taxon>Oerskovia</taxon>
    </lineage>
</organism>
<keyword evidence="5" id="KW-1185">Reference proteome</keyword>
<feature type="domain" description="General stress protein 17M-like" evidence="3">
    <location>
        <begin position="20"/>
        <end position="92"/>
    </location>
</feature>
<proteinExistence type="predicted"/>
<feature type="compositionally biased region" description="Low complexity" evidence="1">
    <location>
        <begin position="169"/>
        <end position="223"/>
    </location>
</feature>